<name>A0ABQ2BYZ3_9FLAO</name>
<gene>
    <name evidence="4" type="ORF">GCM10011444_13070</name>
</gene>
<evidence type="ECO:0000259" key="2">
    <source>
        <dbReference type="Pfam" id="PF25954"/>
    </source>
</evidence>
<accession>A0ABQ2BYZ3</accession>
<feature type="domain" description="CusB-like beta-barrel" evidence="2">
    <location>
        <begin position="206"/>
        <end position="277"/>
    </location>
</feature>
<dbReference type="InterPro" id="IPR058792">
    <property type="entry name" value="Beta-barrel_RND_2"/>
</dbReference>
<dbReference type="InterPro" id="IPR058637">
    <property type="entry name" value="YknX-like_C"/>
</dbReference>
<dbReference type="Gene3D" id="2.40.50.100">
    <property type="match status" value="1"/>
</dbReference>
<dbReference type="SUPFAM" id="SSF111369">
    <property type="entry name" value="HlyD-like secretion proteins"/>
    <property type="match status" value="1"/>
</dbReference>
<dbReference type="PANTHER" id="PTHR30469:SF20">
    <property type="entry name" value="EFFLUX RND TRANSPORTER PERIPLASMIC ADAPTOR SUBUNIT"/>
    <property type="match status" value="1"/>
</dbReference>
<dbReference type="Pfam" id="PF25989">
    <property type="entry name" value="YknX_C"/>
    <property type="match status" value="1"/>
</dbReference>
<evidence type="ECO:0000313" key="4">
    <source>
        <dbReference type="EMBL" id="GGI56998.1"/>
    </source>
</evidence>
<comment type="similarity">
    <text evidence="1">Belongs to the membrane fusion protein (MFP) (TC 8.A.1) family.</text>
</comment>
<keyword evidence="5" id="KW-1185">Reference proteome</keyword>
<dbReference type="PANTHER" id="PTHR30469">
    <property type="entry name" value="MULTIDRUG RESISTANCE PROTEIN MDTA"/>
    <property type="match status" value="1"/>
</dbReference>
<evidence type="ECO:0000313" key="5">
    <source>
        <dbReference type="Proteomes" id="UP000624701"/>
    </source>
</evidence>
<comment type="caution">
    <text evidence="4">The sequence shown here is derived from an EMBL/GenBank/DDBJ whole genome shotgun (WGS) entry which is preliminary data.</text>
</comment>
<dbReference type="Proteomes" id="UP000624701">
    <property type="component" value="Unassembled WGS sequence"/>
</dbReference>
<dbReference type="Gene3D" id="2.40.30.170">
    <property type="match status" value="1"/>
</dbReference>
<evidence type="ECO:0000256" key="1">
    <source>
        <dbReference type="ARBA" id="ARBA00009477"/>
    </source>
</evidence>
<dbReference type="Gene3D" id="2.40.420.20">
    <property type="match status" value="1"/>
</dbReference>
<organism evidence="4 5">
    <name type="scientific">Winogradskyella haliclonae</name>
    <dbReference type="NCBI Taxonomy" id="2048558"/>
    <lineage>
        <taxon>Bacteria</taxon>
        <taxon>Pseudomonadati</taxon>
        <taxon>Bacteroidota</taxon>
        <taxon>Flavobacteriia</taxon>
        <taxon>Flavobacteriales</taxon>
        <taxon>Flavobacteriaceae</taxon>
        <taxon>Winogradskyella</taxon>
    </lineage>
</organism>
<dbReference type="Pfam" id="PF25954">
    <property type="entry name" value="Beta-barrel_RND_2"/>
    <property type="match status" value="1"/>
</dbReference>
<feature type="domain" description="YknX-like C-terminal permuted SH3-like" evidence="3">
    <location>
        <begin position="290"/>
        <end position="361"/>
    </location>
</feature>
<evidence type="ECO:0000259" key="3">
    <source>
        <dbReference type="Pfam" id="PF25989"/>
    </source>
</evidence>
<dbReference type="NCBIfam" id="TIGR01730">
    <property type="entry name" value="RND_mfp"/>
    <property type="match status" value="1"/>
</dbReference>
<sequence length="363" mass="39059">MKAHIHLFSALILFLSLNSCKEKTETKEEVLRPVKYEVVGTSNAQTIRTFSGSAKAMDAINLSFRSGGIITKVNHWKGASVKKGDVIAKLDNIEANLAYEQSVSSLNAARSAMNTAKSSLDRVKSLYEKGSNSLADYEQAKNSYQSALDQFESAKRNKSIQATQLSYGVIRAPKDGVIAWTDGAVNEQVSAGHTFAGMNAGEGLKVEIGLPEAIVNRVTVNMNTELKFTALEGKIFEGRVFEVSPSIDPSSSTYITAIEILNPIPEIKPGMATNVTFDFDNEEKQNDNTLVIPLKAVGEDGNGNFVFIINSEDGKTGTVKKQAIEVGELSGSGFEVKSGLNAGDKIATAGLQTLLDGQKVRLQ</sequence>
<dbReference type="Gene3D" id="1.10.287.470">
    <property type="entry name" value="Helix hairpin bin"/>
    <property type="match status" value="1"/>
</dbReference>
<proteinExistence type="inferred from homology"/>
<dbReference type="InterPro" id="IPR006143">
    <property type="entry name" value="RND_pump_MFP"/>
</dbReference>
<reference evidence="5" key="1">
    <citation type="journal article" date="2019" name="Int. J. Syst. Evol. Microbiol.">
        <title>The Global Catalogue of Microorganisms (GCM) 10K type strain sequencing project: providing services to taxonomists for standard genome sequencing and annotation.</title>
        <authorList>
            <consortium name="The Broad Institute Genomics Platform"/>
            <consortium name="The Broad Institute Genome Sequencing Center for Infectious Disease"/>
            <person name="Wu L."/>
            <person name="Ma J."/>
        </authorList>
    </citation>
    <scope>NUCLEOTIDE SEQUENCE [LARGE SCALE GENOMIC DNA]</scope>
    <source>
        <strain evidence="5">CCM 8681</strain>
    </source>
</reference>
<dbReference type="EMBL" id="BMDQ01000001">
    <property type="protein sequence ID" value="GGI56998.1"/>
    <property type="molecule type" value="Genomic_DNA"/>
</dbReference>
<protein>
    <submittedName>
        <fullName evidence="4">Hemolysin secretion protein D</fullName>
    </submittedName>
</protein>
<dbReference type="RefSeq" id="WP_188373883.1">
    <property type="nucleotide sequence ID" value="NZ_BMDQ01000001.1"/>
</dbReference>